<accession>A0A1M5BZH6</accession>
<dbReference type="EMBL" id="FQVU01000001">
    <property type="protein sequence ID" value="SHF47889.1"/>
    <property type="molecule type" value="Genomic_DNA"/>
</dbReference>
<dbReference type="OrthoDB" id="9793697at2"/>
<dbReference type="InterPro" id="IPR036513">
    <property type="entry name" value="STAS_dom_sf"/>
</dbReference>
<evidence type="ECO:0000256" key="2">
    <source>
        <dbReference type="RuleBase" id="RU003749"/>
    </source>
</evidence>
<protein>
    <recommendedName>
        <fullName evidence="2">Anti-sigma factor antagonist</fullName>
    </recommendedName>
</protein>
<comment type="similarity">
    <text evidence="1 2">Belongs to the anti-sigma-factor antagonist family.</text>
</comment>
<dbReference type="CDD" id="cd07043">
    <property type="entry name" value="STAS_anti-anti-sigma_factors"/>
    <property type="match status" value="1"/>
</dbReference>
<evidence type="ECO:0000313" key="5">
    <source>
        <dbReference type="Proteomes" id="UP000186132"/>
    </source>
</evidence>
<dbReference type="RefSeq" id="WP_073384551.1">
    <property type="nucleotide sequence ID" value="NZ_FQVU01000001.1"/>
</dbReference>
<keyword evidence="5" id="KW-1185">Reference proteome</keyword>
<dbReference type="Gene3D" id="3.30.750.24">
    <property type="entry name" value="STAS domain"/>
    <property type="match status" value="1"/>
</dbReference>
<dbReference type="GO" id="GO:0043856">
    <property type="term" value="F:anti-sigma factor antagonist activity"/>
    <property type="evidence" value="ECO:0007669"/>
    <property type="project" value="InterPro"/>
</dbReference>
<dbReference type="PROSITE" id="PS50801">
    <property type="entry name" value="STAS"/>
    <property type="match status" value="1"/>
</dbReference>
<organism evidence="4 5">
    <name type="scientific">Jatrophihabitans endophyticus</name>
    <dbReference type="NCBI Taxonomy" id="1206085"/>
    <lineage>
        <taxon>Bacteria</taxon>
        <taxon>Bacillati</taxon>
        <taxon>Actinomycetota</taxon>
        <taxon>Actinomycetes</taxon>
        <taxon>Jatrophihabitantales</taxon>
        <taxon>Jatrophihabitantaceae</taxon>
        <taxon>Jatrophihabitans</taxon>
    </lineage>
</organism>
<reference evidence="4 5" key="1">
    <citation type="submission" date="2016-11" db="EMBL/GenBank/DDBJ databases">
        <authorList>
            <person name="Jaros S."/>
            <person name="Januszkiewicz K."/>
            <person name="Wedrychowicz H."/>
        </authorList>
    </citation>
    <scope>NUCLEOTIDE SEQUENCE [LARGE SCALE GENOMIC DNA]</scope>
    <source>
        <strain evidence="4 5">DSM 45627</strain>
    </source>
</reference>
<dbReference type="AlphaFoldDB" id="A0A1M5BZH6"/>
<dbReference type="PANTHER" id="PTHR33495">
    <property type="entry name" value="ANTI-SIGMA FACTOR ANTAGONIST TM_1081-RELATED-RELATED"/>
    <property type="match status" value="1"/>
</dbReference>
<gene>
    <name evidence="4" type="ORF">SAMN05443575_0047</name>
</gene>
<dbReference type="SUPFAM" id="SSF52091">
    <property type="entry name" value="SpoIIaa-like"/>
    <property type="match status" value="1"/>
</dbReference>
<dbReference type="NCBIfam" id="TIGR00377">
    <property type="entry name" value="ant_ant_sig"/>
    <property type="match status" value="1"/>
</dbReference>
<dbReference type="PANTHER" id="PTHR33495:SF2">
    <property type="entry name" value="ANTI-SIGMA FACTOR ANTAGONIST TM_1081-RELATED"/>
    <property type="match status" value="1"/>
</dbReference>
<dbReference type="STRING" id="1206085.SAMN05443575_0047"/>
<dbReference type="InterPro" id="IPR002645">
    <property type="entry name" value="STAS_dom"/>
</dbReference>
<feature type="domain" description="STAS" evidence="3">
    <location>
        <begin position="15"/>
        <end position="105"/>
    </location>
</feature>
<sequence>MDLVVASELDARRAVLLATGSIDIASRDRLADAAAEALRSGATDVVVDLSAVSFIDSTGVGTLVGIAEAVSDIDGSFHVREPSRPVARILEVSGLADEWREGPAA</sequence>
<dbReference type="InterPro" id="IPR003658">
    <property type="entry name" value="Anti-sigma_ant"/>
</dbReference>
<evidence type="ECO:0000256" key="1">
    <source>
        <dbReference type="ARBA" id="ARBA00009013"/>
    </source>
</evidence>
<evidence type="ECO:0000259" key="3">
    <source>
        <dbReference type="PROSITE" id="PS50801"/>
    </source>
</evidence>
<evidence type="ECO:0000313" key="4">
    <source>
        <dbReference type="EMBL" id="SHF47889.1"/>
    </source>
</evidence>
<dbReference type="Proteomes" id="UP000186132">
    <property type="component" value="Unassembled WGS sequence"/>
</dbReference>
<dbReference type="Pfam" id="PF01740">
    <property type="entry name" value="STAS"/>
    <property type="match status" value="1"/>
</dbReference>
<proteinExistence type="inferred from homology"/>
<name>A0A1M5BZH6_9ACTN</name>